<evidence type="ECO:0000313" key="8">
    <source>
        <dbReference type="Proteomes" id="UP001500683"/>
    </source>
</evidence>
<name>A0ABP7WRX3_9ACTN</name>
<evidence type="ECO:0000256" key="1">
    <source>
        <dbReference type="ARBA" id="ARBA00022679"/>
    </source>
</evidence>
<keyword evidence="3" id="KW-0902">Two-component regulatory system</keyword>
<dbReference type="Gene3D" id="1.20.5.1930">
    <property type="match status" value="1"/>
</dbReference>
<dbReference type="InterPro" id="IPR050482">
    <property type="entry name" value="Sensor_HK_TwoCompSys"/>
</dbReference>
<dbReference type="PANTHER" id="PTHR24421:SF63">
    <property type="entry name" value="SENSOR HISTIDINE KINASE DESK"/>
    <property type="match status" value="1"/>
</dbReference>
<accession>A0ABP7WRX3</accession>
<dbReference type="InterPro" id="IPR036890">
    <property type="entry name" value="HATPase_C_sf"/>
</dbReference>
<comment type="caution">
    <text evidence="7">The sequence shown here is derived from an EMBL/GenBank/DDBJ whole genome shotgun (WGS) entry which is preliminary data.</text>
</comment>
<dbReference type="GO" id="GO:0016301">
    <property type="term" value="F:kinase activity"/>
    <property type="evidence" value="ECO:0007669"/>
    <property type="project" value="UniProtKB-KW"/>
</dbReference>
<dbReference type="SUPFAM" id="SSF55874">
    <property type="entry name" value="ATPase domain of HSP90 chaperone/DNA topoisomerase II/histidine kinase"/>
    <property type="match status" value="1"/>
</dbReference>
<dbReference type="CDD" id="cd16917">
    <property type="entry name" value="HATPase_UhpB-NarQ-NarX-like"/>
    <property type="match status" value="1"/>
</dbReference>
<sequence>MGEIGELGPRAAHVVVGAVLAGLSVLYALTAVGRPLPEAVLAVALCGGVLLTWLRHVLKGRGWTRAGLVVLAVLAYAAVLSAGVSVGLLGMLGGALVVTGRWWAAGAVVASAPVVAALPGGPVTRVVDASLTAVLTGVLVVGLARLVAAIDERSATRMALALAAVEEERLRVAAELDDSVGKGLASVAEARLDDLDGALDVARESLATARAASVELRSLSLAPEIAAARGLLASAGIEAEVAVGHTEPLGGAGSLLAVVLREAVTDVVRQGRTRRCEITTAERNGLLVLRVRNDGVRTAEQGSAALDGARARLEAAGGRLKAGLEPDGRFLVEASVRMPRERPAAEPTTERRLAVALLATTLAVLCVKGLLQVRPGELPVAVPWLLALAAIQLRWTRPPGRWRGWLLAAQAVMSFLPLVVLREPWGTPLGLLAGSLLVLLPARTAWPLAAAVTAAAGVAAQAVGFDLPLLVNTVVSVPVTGLVVFGLVRLARLADELRDAAAELARAAVVQERLRAARDLHDLLGHTLAALLIKGELARRLADRDPRRAAAEFAGMVAMAERARGDLAAVAGAAPRLELAPELDSARGVLEAAGIDVTLTRDGAPPREAEPVLGVVLREAVTNILRHSAARHVGITVADDGLTVVNDGAPAEVTPPGSGIGNLATRLAAHGGHLHAGPAPGGGFRLTATVPREPAE</sequence>
<reference evidence="8" key="1">
    <citation type="journal article" date="2019" name="Int. J. Syst. Evol. Microbiol.">
        <title>The Global Catalogue of Microorganisms (GCM) 10K type strain sequencing project: providing services to taxonomists for standard genome sequencing and annotation.</title>
        <authorList>
            <consortium name="The Broad Institute Genomics Platform"/>
            <consortium name="The Broad Institute Genome Sequencing Center for Infectious Disease"/>
            <person name="Wu L."/>
            <person name="Ma J."/>
        </authorList>
    </citation>
    <scope>NUCLEOTIDE SEQUENCE [LARGE SCALE GENOMIC DNA]</scope>
    <source>
        <strain evidence="8">JCM 16702</strain>
    </source>
</reference>
<feature type="transmembrane region" description="Helical" evidence="5">
    <location>
        <begin position="131"/>
        <end position="150"/>
    </location>
</feature>
<feature type="transmembrane region" description="Helical" evidence="5">
    <location>
        <begin position="36"/>
        <end position="54"/>
    </location>
</feature>
<dbReference type="InterPro" id="IPR011712">
    <property type="entry name" value="Sig_transdc_His_kin_sub3_dim/P"/>
</dbReference>
<proteinExistence type="predicted"/>
<dbReference type="Pfam" id="PF07730">
    <property type="entry name" value="HisKA_3"/>
    <property type="match status" value="1"/>
</dbReference>
<feature type="transmembrane region" description="Helical" evidence="5">
    <location>
        <begin position="12"/>
        <end position="30"/>
    </location>
</feature>
<evidence type="ECO:0000313" key="7">
    <source>
        <dbReference type="EMBL" id="GAA4095367.1"/>
    </source>
</evidence>
<evidence type="ECO:0000259" key="6">
    <source>
        <dbReference type="Pfam" id="PF07730"/>
    </source>
</evidence>
<keyword evidence="5" id="KW-1133">Transmembrane helix</keyword>
<dbReference type="Proteomes" id="UP001500683">
    <property type="component" value="Unassembled WGS sequence"/>
</dbReference>
<keyword evidence="1" id="KW-0808">Transferase</keyword>
<evidence type="ECO:0000256" key="3">
    <source>
        <dbReference type="ARBA" id="ARBA00023012"/>
    </source>
</evidence>
<evidence type="ECO:0000256" key="2">
    <source>
        <dbReference type="ARBA" id="ARBA00022777"/>
    </source>
</evidence>
<feature type="region of interest" description="Disordered" evidence="4">
    <location>
        <begin position="671"/>
        <end position="696"/>
    </location>
</feature>
<organism evidence="7 8">
    <name type="scientific">Actinomadura miaoliensis</name>
    <dbReference type="NCBI Taxonomy" id="430685"/>
    <lineage>
        <taxon>Bacteria</taxon>
        <taxon>Bacillati</taxon>
        <taxon>Actinomycetota</taxon>
        <taxon>Actinomycetes</taxon>
        <taxon>Streptosporangiales</taxon>
        <taxon>Thermomonosporaceae</taxon>
        <taxon>Actinomadura</taxon>
    </lineage>
</organism>
<feature type="transmembrane region" description="Helical" evidence="5">
    <location>
        <begin position="102"/>
        <end position="119"/>
    </location>
</feature>
<protein>
    <submittedName>
        <fullName evidence="7">Histidine kinase</fullName>
    </submittedName>
</protein>
<keyword evidence="5" id="KW-0472">Membrane</keyword>
<gene>
    <name evidence="7" type="ORF">GCM10022214_68030</name>
</gene>
<keyword evidence="5" id="KW-0812">Transmembrane</keyword>
<evidence type="ECO:0000256" key="5">
    <source>
        <dbReference type="SAM" id="Phobius"/>
    </source>
</evidence>
<dbReference type="EMBL" id="BAAAZG010000052">
    <property type="protein sequence ID" value="GAA4095367.1"/>
    <property type="molecule type" value="Genomic_DNA"/>
</dbReference>
<feature type="domain" description="Signal transduction histidine kinase subgroup 3 dimerisation and phosphoacceptor" evidence="6">
    <location>
        <begin position="512"/>
        <end position="567"/>
    </location>
</feature>
<evidence type="ECO:0000256" key="4">
    <source>
        <dbReference type="SAM" id="MobiDB-lite"/>
    </source>
</evidence>
<keyword evidence="2 7" id="KW-0418">Kinase</keyword>
<dbReference type="Gene3D" id="3.30.565.10">
    <property type="entry name" value="Histidine kinase-like ATPase, C-terminal domain"/>
    <property type="match status" value="2"/>
</dbReference>
<keyword evidence="8" id="KW-1185">Reference proteome</keyword>
<feature type="transmembrane region" description="Helical" evidence="5">
    <location>
        <begin position="66"/>
        <end position="90"/>
    </location>
</feature>
<dbReference type="PANTHER" id="PTHR24421">
    <property type="entry name" value="NITRATE/NITRITE SENSOR PROTEIN NARX-RELATED"/>
    <property type="match status" value="1"/>
</dbReference>